<name>A0AAV0Y582_9HEMI</name>
<organism evidence="6 7">
    <name type="scientific">Macrosiphum euphorbiae</name>
    <name type="common">potato aphid</name>
    <dbReference type="NCBI Taxonomy" id="13131"/>
    <lineage>
        <taxon>Eukaryota</taxon>
        <taxon>Metazoa</taxon>
        <taxon>Ecdysozoa</taxon>
        <taxon>Arthropoda</taxon>
        <taxon>Hexapoda</taxon>
        <taxon>Insecta</taxon>
        <taxon>Pterygota</taxon>
        <taxon>Neoptera</taxon>
        <taxon>Paraneoptera</taxon>
        <taxon>Hemiptera</taxon>
        <taxon>Sternorrhyncha</taxon>
        <taxon>Aphidomorpha</taxon>
        <taxon>Aphidoidea</taxon>
        <taxon>Aphididae</taxon>
        <taxon>Macrosiphini</taxon>
        <taxon>Macrosiphum</taxon>
    </lineage>
</organism>
<dbReference type="InterPro" id="IPR050951">
    <property type="entry name" value="Retrovirus_Pol_polyprotein"/>
</dbReference>
<comment type="caution">
    <text evidence="6">The sequence shown here is derived from an EMBL/GenBank/DDBJ whole genome shotgun (WGS) entry which is preliminary data.</text>
</comment>
<dbReference type="GO" id="GO:0016779">
    <property type="term" value="F:nucleotidyltransferase activity"/>
    <property type="evidence" value="ECO:0007669"/>
    <property type="project" value="UniProtKB-KW"/>
</dbReference>
<evidence type="ECO:0000313" key="6">
    <source>
        <dbReference type="EMBL" id="CAI6375556.1"/>
    </source>
</evidence>
<feature type="region of interest" description="Disordered" evidence="5">
    <location>
        <begin position="200"/>
        <end position="225"/>
    </location>
</feature>
<sequence length="500" mass="55686">MTQPTNDPPAVRTLYSQVIGSPGIFDQDTNVKIYFARLKNFFAANGITQESKKRAILLTSMSEEAHKTLFSLCLPEDPDNKTYESLSDILQKHYEPKKSYFAARHQFYLARKNHDESVSQWGARVRDLASKCGFGPELEIAVRDIFVIGMGYGKIQDRLLEEDASAASTTLVKLMEVAITREANINASKEWSKDTSAAFHFTKQEGPPTTPKRTSGRGQTNGKEKCQVCGRSNHDTGLCRFKNYSCNICGVVGHLAPMCKNKGTKHKSQNKFLSENERSGDHETSVELIDSFFAINDISRDKPKVAPYRVELVIGGKPISFEIDTGSVHSIISESTFKAIIGPKVIVTNDVELSDYVGNIITPIGKVALKVRYNNRTTGIWVYIVPNGGPPILGRNDLAKLGIKNVFECKFIGAEDSVKTILNKYPNVFSEELGTFKGYKISLTTRPGTTPKFFKHRPVPLALRIKVEAEIDRLLAINRPDTGRPQRVGNSRSSNFERGR</sequence>
<feature type="compositionally biased region" description="Polar residues" evidence="5">
    <location>
        <begin position="211"/>
        <end position="221"/>
    </location>
</feature>
<proteinExistence type="predicted"/>
<gene>
    <name evidence="6" type="ORF">MEUPH1_LOCUS29038</name>
</gene>
<dbReference type="GO" id="GO:0004519">
    <property type="term" value="F:endonuclease activity"/>
    <property type="evidence" value="ECO:0007669"/>
    <property type="project" value="UniProtKB-KW"/>
</dbReference>
<evidence type="ECO:0000256" key="3">
    <source>
        <dbReference type="ARBA" id="ARBA00022722"/>
    </source>
</evidence>
<keyword evidence="4" id="KW-0255">Endonuclease</keyword>
<keyword evidence="4" id="KW-0378">Hydrolase</keyword>
<dbReference type="PANTHER" id="PTHR37984:SF5">
    <property type="entry name" value="PROTEIN NYNRIN-LIKE"/>
    <property type="match status" value="1"/>
</dbReference>
<accession>A0AAV0Y582</accession>
<keyword evidence="2" id="KW-0548">Nucleotidyltransferase</keyword>
<evidence type="ECO:0000256" key="2">
    <source>
        <dbReference type="ARBA" id="ARBA00022695"/>
    </source>
</evidence>
<reference evidence="6 7" key="1">
    <citation type="submission" date="2023-01" db="EMBL/GenBank/DDBJ databases">
        <authorList>
            <person name="Whitehead M."/>
        </authorList>
    </citation>
    <scope>NUCLEOTIDE SEQUENCE [LARGE SCALE GENOMIC DNA]</scope>
</reference>
<dbReference type="SUPFAM" id="SSF50630">
    <property type="entry name" value="Acid proteases"/>
    <property type="match status" value="1"/>
</dbReference>
<keyword evidence="3" id="KW-0540">Nuclease</keyword>
<evidence type="ECO:0000256" key="4">
    <source>
        <dbReference type="ARBA" id="ARBA00022759"/>
    </source>
</evidence>
<dbReference type="InterPro" id="IPR021109">
    <property type="entry name" value="Peptidase_aspartic_dom_sf"/>
</dbReference>
<evidence type="ECO:0000256" key="5">
    <source>
        <dbReference type="SAM" id="MobiDB-lite"/>
    </source>
</evidence>
<feature type="region of interest" description="Disordered" evidence="5">
    <location>
        <begin position="480"/>
        <end position="500"/>
    </location>
</feature>
<dbReference type="EMBL" id="CARXXK010001349">
    <property type="protein sequence ID" value="CAI6375556.1"/>
    <property type="molecule type" value="Genomic_DNA"/>
</dbReference>
<keyword evidence="1" id="KW-0808">Transferase</keyword>
<dbReference type="Proteomes" id="UP001160148">
    <property type="component" value="Unassembled WGS sequence"/>
</dbReference>
<dbReference type="AlphaFoldDB" id="A0AAV0Y582"/>
<evidence type="ECO:0000256" key="1">
    <source>
        <dbReference type="ARBA" id="ARBA00022679"/>
    </source>
</evidence>
<dbReference type="PANTHER" id="PTHR37984">
    <property type="entry name" value="PROTEIN CBG26694"/>
    <property type="match status" value="1"/>
</dbReference>
<keyword evidence="7" id="KW-1185">Reference proteome</keyword>
<dbReference type="Gene3D" id="2.40.70.10">
    <property type="entry name" value="Acid Proteases"/>
    <property type="match status" value="1"/>
</dbReference>
<evidence type="ECO:0000313" key="7">
    <source>
        <dbReference type="Proteomes" id="UP001160148"/>
    </source>
</evidence>
<protein>
    <submittedName>
        <fullName evidence="6">Uncharacterized protein</fullName>
    </submittedName>
</protein>